<dbReference type="PANTHER" id="PTHR42920">
    <property type="entry name" value="OS03G0707200 PROTEIN-RELATED"/>
    <property type="match status" value="1"/>
</dbReference>
<proteinExistence type="predicted"/>
<feature type="transmembrane region" description="Helical" evidence="6">
    <location>
        <begin position="169"/>
        <end position="188"/>
    </location>
</feature>
<keyword evidence="9" id="KW-1185">Reference proteome</keyword>
<name>A0A5C7FM56_9BACT</name>
<dbReference type="InterPro" id="IPR000620">
    <property type="entry name" value="EamA_dom"/>
</dbReference>
<feature type="domain" description="EamA" evidence="7">
    <location>
        <begin position="171"/>
        <end position="304"/>
    </location>
</feature>
<dbReference type="Pfam" id="PF00892">
    <property type="entry name" value="EamA"/>
    <property type="match status" value="2"/>
</dbReference>
<dbReference type="RefSeq" id="WP_147929177.1">
    <property type="nucleotide sequence ID" value="NZ_VOXD01000003.1"/>
</dbReference>
<feature type="transmembrane region" description="Helical" evidence="6">
    <location>
        <begin position="288"/>
        <end position="305"/>
    </location>
</feature>
<comment type="caution">
    <text evidence="8">The sequence shown here is derived from an EMBL/GenBank/DDBJ whole genome shotgun (WGS) entry which is preliminary data.</text>
</comment>
<dbReference type="EMBL" id="VOXD01000003">
    <property type="protein sequence ID" value="TXF91158.1"/>
    <property type="molecule type" value="Genomic_DNA"/>
</dbReference>
<comment type="subcellular location">
    <subcellularLocation>
        <location evidence="1">Cell membrane</location>
        <topology evidence="1">Multi-pass membrane protein</topology>
    </subcellularLocation>
</comment>
<evidence type="ECO:0000256" key="3">
    <source>
        <dbReference type="ARBA" id="ARBA00022692"/>
    </source>
</evidence>
<keyword evidence="2" id="KW-1003">Cell membrane</keyword>
<dbReference type="InterPro" id="IPR037185">
    <property type="entry name" value="EmrE-like"/>
</dbReference>
<evidence type="ECO:0000313" key="9">
    <source>
        <dbReference type="Proteomes" id="UP000321907"/>
    </source>
</evidence>
<evidence type="ECO:0000259" key="7">
    <source>
        <dbReference type="Pfam" id="PF00892"/>
    </source>
</evidence>
<organism evidence="8 9">
    <name type="scientific">Neolewinella aurantiaca</name>
    <dbReference type="NCBI Taxonomy" id="2602767"/>
    <lineage>
        <taxon>Bacteria</taxon>
        <taxon>Pseudomonadati</taxon>
        <taxon>Bacteroidota</taxon>
        <taxon>Saprospiria</taxon>
        <taxon>Saprospirales</taxon>
        <taxon>Lewinellaceae</taxon>
        <taxon>Neolewinella</taxon>
    </lineage>
</organism>
<evidence type="ECO:0000256" key="6">
    <source>
        <dbReference type="SAM" id="Phobius"/>
    </source>
</evidence>
<protein>
    <submittedName>
        <fullName evidence="8">EamA family transporter</fullName>
    </submittedName>
</protein>
<keyword evidence="3 6" id="KW-0812">Transmembrane</keyword>
<reference evidence="8 9" key="1">
    <citation type="submission" date="2019-08" db="EMBL/GenBank/DDBJ databases">
        <title>Lewinella sp. strain SSH13 Genome sequencing and assembly.</title>
        <authorList>
            <person name="Kim I."/>
        </authorList>
    </citation>
    <scope>NUCLEOTIDE SEQUENCE [LARGE SCALE GENOMIC DNA]</scope>
    <source>
        <strain evidence="8 9">SSH13</strain>
    </source>
</reference>
<feature type="transmembrane region" description="Helical" evidence="6">
    <location>
        <begin position="106"/>
        <end position="130"/>
    </location>
</feature>
<keyword evidence="5 6" id="KW-0472">Membrane</keyword>
<dbReference type="SUPFAM" id="SSF103481">
    <property type="entry name" value="Multidrug resistance efflux transporter EmrE"/>
    <property type="match status" value="2"/>
</dbReference>
<feature type="transmembrane region" description="Helical" evidence="6">
    <location>
        <begin position="200"/>
        <end position="220"/>
    </location>
</feature>
<feature type="transmembrane region" description="Helical" evidence="6">
    <location>
        <begin position="263"/>
        <end position="282"/>
    </location>
</feature>
<feature type="transmembrane region" description="Helical" evidence="6">
    <location>
        <begin position="81"/>
        <end position="100"/>
    </location>
</feature>
<dbReference type="Proteomes" id="UP000321907">
    <property type="component" value="Unassembled WGS sequence"/>
</dbReference>
<sequence>MSSISETRAAIVADGNRFTGLLLTLGGAVLFSCKAIVIKLSYLDYEVSSIVLLGLRMAFALPFFLLIGYLKGKRTGDQQSITPGILGVVVVLGVFGYYLASYTDFIGLQYLSAGMERLILFSYPTMVLLLQRVAFKTPIKPVQWLATLLCYAGIGLAFSGSDFSFGDNFSLGAGLVFLSALLYSFYVIGSGKITPRIGSIRFTSMAMLAACAVVLLHVLASGNTLLGLPSGLYGYAIILAIFCTVIPGYMVTEGIRRIGANDAAILGAVGPVATIVLEFFILGEHLNLVQALGAGLVILGVVIIGRSK</sequence>
<feature type="transmembrane region" description="Helical" evidence="6">
    <location>
        <begin position="232"/>
        <end position="251"/>
    </location>
</feature>
<evidence type="ECO:0000313" key="8">
    <source>
        <dbReference type="EMBL" id="TXF91158.1"/>
    </source>
</evidence>
<dbReference type="GO" id="GO:0005886">
    <property type="term" value="C:plasma membrane"/>
    <property type="evidence" value="ECO:0007669"/>
    <property type="project" value="UniProtKB-SubCell"/>
</dbReference>
<feature type="domain" description="EamA" evidence="7">
    <location>
        <begin position="19"/>
        <end position="157"/>
    </location>
</feature>
<dbReference type="OrthoDB" id="9813617at2"/>
<dbReference type="PANTHER" id="PTHR42920:SF5">
    <property type="entry name" value="EAMA DOMAIN-CONTAINING PROTEIN"/>
    <property type="match status" value="1"/>
</dbReference>
<evidence type="ECO:0000256" key="1">
    <source>
        <dbReference type="ARBA" id="ARBA00004651"/>
    </source>
</evidence>
<dbReference type="Gene3D" id="1.10.3730.20">
    <property type="match status" value="1"/>
</dbReference>
<evidence type="ECO:0000256" key="5">
    <source>
        <dbReference type="ARBA" id="ARBA00023136"/>
    </source>
</evidence>
<feature type="transmembrane region" description="Helical" evidence="6">
    <location>
        <begin position="142"/>
        <end position="163"/>
    </location>
</feature>
<feature type="transmembrane region" description="Helical" evidence="6">
    <location>
        <begin position="49"/>
        <end position="69"/>
    </location>
</feature>
<evidence type="ECO:0000256" key="2">
    <source>
        <dbReference type="ARBA" id="ARBA00022475"/>
    </source>
</evidence>
<dbReference type="InterPro" id="IPR051258">
    <property type="entry name" value="Diverse_Substrate_Transporter"/>
</dbReference>
<gene>
    <name evidence="8" type="ORF">FUA23_02715</name>
</gene>
<keyword evidence="4 6" id="KW-1133">Transmembrane helix</keyword>
<accession>A0A5C7FM56</accession>
<evidence type="ECO:0000256" key="4">
    <source>
        <dbReference type="ARBA" id="ARBA00022989"/>
    </source>
</evidence>
<feature type="transmembrane region" description="Helical" evidence="6">
    <location>
        <begin position="21"/>
        <end position="43"/>
    </location>
</feature>
<dbReference type="AlphaFoldDB" id="A0A5C7FM56"/>